<dbReference type="Pfam" id="PF13304">
    <property type="entry name" value="AAA_21"/>
    <property type="match status" value="1"/>
</dbReference>
<dbReference type="PANTHER" id="PTHR43581">
    <property type="entry name" value="ATP/GTP PHOSPHATASE"/>
    <property type="match status" value="1"/>
</dbReference>
<reference evidence="3 4" key="1">
    <citation type="submission" date="2022-07" db="EMBL/GenBank/DDBJ databases">
        <authorList>
            <person name="Li W.-J."/>
            <person name="Deng Q.-Q."/>
        </authorList>
    </citation>
    <scope>NUCLEOTIDE SEQUENCE [LARGE SCALE GENOMIC DNA]</scope>
    <source>
        <strain evidence="3 4">SYSU M60028</strain>
    </source>
</reference>
<feature type="domain" description="ATPase AAA-type core" evidence="1">
    <location>
        <begin position="252"/>
        <end position="319"/>
    </location>
</feature>
<evidence type="ECO:0000259" key="1">
    <source>
        <dbReference type="Pfam" id="PF13304"/>
    </source>
</evidence>
<dbReference type="RefSeq" id="WP_254744082.1">
    <property type="nucleotide sequence ID" value="NZ_JANCLU010000015.1"/>
</dbReference>
<dbReference type="SUPFAM" id="SSF52540">
    <property type="entry name" value="P-loop containing nucleoside triphosphate hydrolases"/>
    <property type="match status" value="1"/>
</dbReference>
<dbReference type="Gene3D" id="3.40.50.300">
    <property type="entry name" value="P-loop containing nucleotide triphosphate hydrolases"/>
    <property type="match status" value="2"/>
</dbReference>
<dbReference type="Proteomes" id="UP001205890">
    <property type="component" value="Unassembled WGS sequence"/>
</dbReference>
<dbReference type="InterPro" id="IPR051396">
    <property type="entry name" value="Bact_Antivir_Def_Nuclease"/>
</dbReference>
<keyword evidence="3" id="KW-0547">Nucleotide-binding</keyword>
<dbReference type="EMBL" id="JANCLU010000015">
    <property type="protein sequence ID" value="MCP8939931.1"/>
    <property type="molecule type" value="Genomic_DNA"/>
</dbReference>
<name>A0ABT1LEK3_9HYPH</name>
<dbReference type="InterPro" id="IPR034139">
    <property type="entry name" value="TOPRIM_OLD"/>
</dbReference>
<comment type="caution">
    <text evidence="3">The sequence shown here is derived from an EMBL/GenBank/DDBJ whole genome shotgun (WGS) entry which is preliminary data.</text>
</comment>
<evidence type="ECO:0000313" key="3">
    <source>
        <dbReference type="EMBL" id="MCP8939931.1"/>
    </source>
</evidence>
<dbReference type="CDD" id="cd00267">
    <property type="entry name" value="ABC_ATPase"/>
    <property type="match status" value="1"/>
</dbReference>
<proteinExistence type="predicted"/>
<keyword evidence="4" id="KW-1185">Reference proteome</keyword>
<dbReference type="Pfam" id="PF11398">
    <property type="entry name" value="DUF2813"/>
    <property type="match status" value="1"/>
</dbReference>
<keyword evidence="3" id="KW-0067">ATP-binding</keyword>
<dbReference type="PANTHER" id="PTHR43581:SF3">
    <property type="entry name" value="AAA+ ATPASE DOMAIN-CONTAINING PROTEIN"/>
    <property type="match status" value="1"/>
</dbReference>
<sequence>MPSAIIRHLDIRGFRGVRRLSWSPHPELNVIVGAADGGKSTLLEAIALLFSPAPNYGLTEFDYHGRNLVAGFSIQAVLSFSDIGIMREEGFPAPPMQGWLNGKLTDLPDEAGAEPVLVCRLTGTPDQESLYEIIGAGGEIRSPFSRAMRRRISLARLGVGDRGDRDLRLVQGGALDRYLQGQEVRQTALQAVMKTPLHDQLDAGPKLALRTISEGFKTRNLPHPVRLGLVGTPGVSLAASVGLTVGKDDPTSLPLSAWGTGTRRLAALEISTLGVSAEAIAVIDEPETGLEPYRQRVFIRDLAARGRQAFVTTHAPSVLAQAARATSQTWRIGDALHPTTPGESSGEGAVDESASHALFVIAGAELALIAATQAEALFAKLPVVCEGASEVGFATRMFEHRFGEGFACRGIYCLDAGGHYKALPICKALLAAGFPVAAVVDDEGKRSGSWATVSQVANILRWGNGACLEMAVLSTMPDAQLQEVHLWAEQVTHRNAAHQMAEIRRELSSEKGLSIAEMFANAGRDAFLAAVLASACPKPDANKKPRGWFKSFDGGYLLADKLLEVSPTPSLMTEVGAFLVAVETATSP</sequence>
<dbReference type="Pfam" id="PF20469">
    <property type="entry name" value="OLD-like_TOPRIM"/>
    <property type="match status" value="1"/>
</dbReference>
<gene>
    <name evidence="3" type="ORF">NK718_15500</name>
</gene>
<protein>
    <submittedName>
        <fullName evidence="3">ATP-binding protein</fullName>
    </submittedName>
</protein>
<dbReference type="InterPro" id="IPR027417">
    <property type="entry name" value="P-loop_NTPase"/>
</dbReference>
<evidence type="ECO:0000313" key="4">
    <source>
        <dbReference type="Proteomes" id="UP001205890"/>
    </source>
</evidence>
<dbReference type="GO" id="GO:0005524">
    <property type="term" value="F:ATP binding"/>
    <property type="evidence" value="ECO:0007669"/>
    <property type="project" value="UniProtKB-KW"/>
</dbReference>
<feature type="domain" description="OLD protein-like TOPRIM" evidence="2">
    <location>
        <begin position="377"/>
        <end position="441"/>
    </location>
</feature>
<evidence type="ECO:0000259" key="2">
    <source>
        <dbReference type="Pfam" id="PF20469"/>
    </source>
</evidence>
<dbReference type="InterPro" id="IPR022602">
    <property type="entry name" value="DUF2813"/>
</dbReference>
<dbReference type="InterPro" id="IPR003959">
    <property type="entry name" value="ATPase_AAA_core"/>
</dbReference>
<accession>A0ABT1LEK3</accession>
<organism evidence="3 4">
    <name type="scientific">Alsobacter ponti</name>
    <dbReference type="NCBI Taxonomy" id="2962936"/>
    <lineage>
        <taxon>Bacteria</taxon>
        <taxon>Pseudomonadati</taxon>
        <taxon>Pseudomonadota</taxon>
        <taxon>Alphaproteobacteria</taxon>
        <taxon>Hyphomicrobiales</taxon>
        <taxon>Alsobacteraceae</taxon>
        <taxon>Alsobacter</taxon>
    </lineage>
</organism>